<dbReference type="Proteomes" id="UP001235664">
    <property type="component" value="Unassembled WGS sequence"/>
</dbReference>
<dbReference type="PANTHER" id="PTHR11364:SF27">
    <property type="entry name" value="SULFURTRANSFERASE"/>
    <property type="match status" value="1"/>
</dbReference>
<dbReference type="PROSITE" id="PS00380">
    <property type="entry name" value="RHODANESE_1"/>
    <property type="match status" value="1"/>
</dbReference>
<reference evidence="5 6" key="1">
    <citation type="submission" date="2023-08" db="EMBL/GenBank/DDBJ databases">
        <title>genomic of DY56.</title>
        <authorList>
            <person name="Wang Y."/>
        </authorList>
    </citation>
    <scope>NUCLEOTIDE SEQUENCE [LARGE SCALE GENOMIC DNA]</scope>
    <source>
        <strain evidence="5 6">DY56-A-20</strain>
    </source>
</reference>
<comment type="caution">
    <text evidence="5">The sequence shown here is derived from an EMBL/GenBank/DDBJ whole genome shotgun (WGS) entry which is preliminary data.</text>
</comment>
<sequence length="283" mass="30412">MDTLVSTQWLTEHLADPDLVILDATKHLPDVERDPREDFLAAHIPGARFLDLPSLHDAEAQVGNTLPTSAQFSARMSALRIAPTSRIVLYDDSAIASAARAWFIFRLYGLTDVALLDGGWAKWRAEGRAIEKGTVEVSPSEFAATEPAARVRSKADMLANCASRTEQVVDARDAARFLGTSADTIHELPGGHIPGARNVFFRNLFASDGTYKSPEELRRAFHDAGIDLDRPIAASCGSGMTASVLLFALHLAGVDDAALYDGSWAEWGADPATPKETGAARAA</sequence>
<dbReference type="SMART" id="SM00450">
    <property type="entry name" value="RHOD"/>
    <property type="match status" value="2"/>
</dbReference>
<keyword evidence="1 3" id="KW-0808">Transferase</keyword>
<organism evidence="5 6">
    <name type="scientific">Qipengyuania benthica</name>
    <dbReference type="NCBI Taxonomy" id="3067651"/>
    <lineage>
        <taxon>Bacteria</taxon>
        <taxon>Pseudomonadati</taxon>
        <taxon>Pseudomonadota</taxon>
        <taxon>Alphaproteobacteria</taxon>
        <taxon>Sphingomonadales</taxon>
        <taxon>Erythrobacteraceae</taxon>
        <taxon>Qipengyuania</taxon>
    </lineage>
</organism>
<dbReference type="GO" id="GO:0016740">
    <property type="term" value="F:transferase activity"/>
    <property type="evidence" value="ECO:0007669"/>
    <property type="project" value="UniProtKB-KW"/>
</dbReference>
<dbReference type="Gene3D" id="3.40.250.10">
    <property type="entry name" value="Rhodanese-like domain"/>
    <property type="match status" value="2"/>
</dbReference>
<keyword evidence="6" id="KW-1185">Reference proteome</keyword>
<dbReference type="InterPro" id="IPR001307">
    <property type="entry name" value="Thiosulphate_STrfase_CS"/>
</dbReference>
<proteinExistence type="predicted"/>
<dbReference type="SUPFAM" id="SSF52821">
    <property type="entry name" value="Rhodanese/Cell cycle control phosphatase"/>
    <property type="match status" value="2"/>
</dbReference>
<dbReference type="PANTHER" id="PTHR11364">
    <property type="entry name" value="THIOSULFATE SULFERTANSFERASE"/>
    <property type="match status" value="1"/>
</dbReference>
<dbReference type="InterPro" id="IPR036873">
    <property type="entry name" value="Rhodanese-like_dom_sf"/>
</dbReference>
<evidence type="ECO:0000256" key="2">
    <source>
        <dbReference type="ARBA" id="ARBA00022737"/>
    </source>
</evidence>
<evidence type="ECO:0000313" key="5">
    <source>
        <dbReference type="EMBL" id="MDP4538925.1"/>
    </source>
</evidence>
<accession>A0ABT9H6I0</accession>
<protein>
    <recommendedName>
        <fullName evidence="3">Sulfurtransferase</fullName>
    </recommendedName>
</protein>
<evidence type="ECO:0000259" key="4">
    <source>
        <dbReference type="PROSITE" id="PS50206"/>
    </source>
</evidence>
<dbReference type="RefSeq" id="WP_305929033.1">
    <property type="nucleotide sequence ID" value="NZ_JAVAIL010000001.1"/>
</dbReference>
<feature type="domain" description="Rhodanese" evidence="4">
    <location>
        <begin position="15"/>
        <end position="132"/>
    </location>
</feature>
<name>A0ABT9H6I0_9SPHN</name>
<evidence type="ECO:0000313" key="6">
    <source>
        <dbReference type="Proteomes" id="UP001235664"/>
    </source>
</evidence>
<dbReference type="Pfam" id="PF00581">
    <property type="entry name" value="Rhodanese"/>
    <property type="match status" value="2"/>
</dbReference>
<feature type="domain" description="Rhodanese" evidence="4">
    <location>
        <begin position="162"/>
        <end position="276"/>
    </location>
</feature>
<gene>
    <name evidence="5" type="ORF">Q9K01_04715</name>
</gene>
<dbReference type="PROSITE" id="PS50206">
    <property type="entry name" value="RHODANESE_3"/>
    <property type="match status" value="2"/>
</dbReference>
<dbReference type="PROSITE" id="PS00683">
    <property type="entry name" value="RHODANESE_2"/>
    <property type="match status" value="1"/>
</dbReference>
<dbReference type="EMBL" id="JAVAIL010000001">
    <property type="protein sequence ID" value="MDP4538925.1"/>
    <property type="molecule type" value="Genomic_DNA"/>
</dbReference>
<dbReference type="CDD" id="cd01448">
    <property type="entry name" value="TST_Repeat_1"/>
    <property type="match status" value="1"/>
</dbReference>
<keyword evidence="2" id="KW-0677">Repeat</keyword>
<dbReference type="CDD" id="cd01449">
    <property type="entry name" value="TST_Repeat_2"/>
    <property type="match status" value="1"/>
</dbReference>
<evidence type="ECO:0000256" key="3">
    <source>
        <dbReference type="RuleBase" id="RU000507"/>
    </source>
</evidence>
<dbReference type="InterPro" id="IPR001763">
    <property type="entry name" value="Rhodanese-like_dom"/>
</dbReference>
<evidence type="ECO:0000256" key="1">
    <source>
        <dbReference type="ARBA" id="ARBA00022679"/>
    </source>
</evidence>
<dbReference type="InterPro" id="IPR045078">
    <property type="entry name" value="TST/MPST-like"/>
</dbReference>